<comment type="caution">
    <text evidence="2">The sequence shown here is derived from an EMBL/GenBank/DDBJ whole genome shotgun (WGS) entry which is preliminary data.</text>
</comment>
<evidence type="ECO:0000313" key="2">
    <source>
        <dbReference type="EMBL" id="MFC3166278.1"/>
    </source>
</evidence>
<organism evidence="2 3">
    <name type="scientific">Ciceribacter thiooxidans</name>
    <dbReference type="NCBI Taxonomy" id="1969821"/>
    <lineage>
        <taxon>Bacteria</taxon>
        <taxon>Pseudomonadati</taxon>
        <taxon>Pseudomonadota</taxon>
        <taxon>Alphaproteobacteria</taxon>
        <taxon>Hyphomicrobiales</taxon>
        <taxon>Rhizobiaceae</taxon>
        <taxon>Ciceribacter</taxon>
    </lineage>
</organism>
<dbReference type="EMBL" id="JBHRTG010000019">
    <property type="protein sequence ID" value="MFC3166278.1"/>
    <property type="molecule type" value="Genomic_DNA"/>
</dbReference>
<dbReference type="Proteomes" id="UP001595647">
    <property type="component" value="Unassembled WGS sequence"/>
</dbReference>
<accession>A0ABV7I8S5</accession>
<keyword evidence="1" id="KW-1133">Transmembrane helix</keyword>
<reference evidence="3" key="1">
    <citation type="journal article" date="2019" name="Int. J. Syst. Evol. Microbiol.">
        <title>The Global Catalogue of Microorganisms (GCM) 10K type strain sequencing project: providing services to taxonomists for standard genome sequencing and annotation.</title>
        <authorList>
            <consortium name="The Broad Institute Genomics Platform"/>
            <consortium name="The Broad Institute Genome Sequencing Center for Infectious Disease"/>
            <person name="Wu L."/>
            <person name="Ma J."/>
        </authorList>
    </citation>
    <scope>NUCLEOTIDE SEQUENCE [LARGE SCALE GENOMIC DNA]</scope>
    <source>
        <strain evidence="3">KCTC 52231</strain>
    </source>
</reference>
<protein>
    <submittedName>
        <fullName evidence="2">Uncharacterized protein</fullName>
    </submittedName>
</protein>
<dbReference type="RefSeq" id="WP_182308965.1">
    <property type="nucleotide sequence ID" value="NZ_CP059897.1"/>
</dbReference>
<feature type="transmembrane region" description="Helical" evidence="1">
    <location>
        <begin position="12"/>
        <end position="32"/>
    </location>
</feature>
<evidence type="ECO:0000313" key="3">
    <source>
        <dbReference type="Proteomes" id="UP001595647"/>
    </source>
</evidence>
<gene>
    <name evidence="2" type="ORF">ACFOHV_23630</name>
</gene>
<keyword evidence="1" id="KW-0472">Membrane</keyword>
<proteinExistence type="predicted"/>
<keyword evidence="3" id="KW-1185">Reference proteome</keyword>
<keyword evidence="1" id="KW-0812">Transmembrane</keyword>
<sequence>MIIQLYRYGLPTAVMAAVLLLTEITPLFWLPICLNSRAAILVTFSNFHC</sequence>
<evidence type="ECO:0000256" key="1">
    <source>
        <dbReference type="SAM" id="Phobius"/>
    </source>
</evidence>
<name>A0ABV7I8S5_9HYPH</name>